<dbReference type="Proteomes" id="UP000515158">
    <property type="component" value="Unplaced"/>
</dbReference>
<organism evidence="18">
    <name type="scientific">Thrips palmi</name>
    <name type="common">Melon thrips</name>
    <dbReference type="NCBI Taxonomy" id="161013"/>
    <lineage>
        <taxon>Eukaryota</taxon>
        <taxon>Metazoa</taxon>
        <taxon>Ecdysozoa</taxon>
        <taxon>Arthropoda</taxon>
        <taxon>Hexapoda</taxon>
        <taxon>Insecta</taxon>
        <taxon>Pterygota</taxon>
        <taxon>Neoptera</taxon>
        <taxon>Paraneoptera</taxon>
        <taxon>Thysanoptera</taxon>
        <taxon>Terebrantia</taxon>
        <taxon>Thripoidea</taxon>
        <taxon>Thripidae</taxon>
        <taxon>Thrips</taxon>
    </lineage>
</organism>
<dbReference type="InterPro" id="IPR009057">
    <property type="entry name" value="Homeodomain-like_sf"/>
</dbReference>
<evidence type="ECO:0000259" key="15">
    <source>
        <dbReference type="PROSITE" id="PS50090"/>
    </source>
</evidence>
<dbReference type="InterPro" id="IPR021786">
    <property type="entry name" value="Cdc5p/Cef1_C"/>
</dbReference>
<dbReference type="PANTHER" id="PTHR45885:SF1">
    <property type="entry name" value="CELL DIVISION CYCLE 5-LIKE PROTEIN"/>
    <property type="match status" value="1"/>
</dbReference>
<evidence type="ECO:0000256" key="4">
    <source>
        <dbReference type="ARBA" id="ARBA00022728"/>
    </source>
</evidence>
<dbReference type="InterPro" id="IPR047242">
    <property type="entry name" value="CDC5L/Cef1"/>
</dbReference>
<evidence type="ECO:0000256" key="6">
    <source>
        <dbReference type="ARBA" id="ARBA00022763"/>
    </source>
</evidence>
<protein>
    <submittedName>
        <fullName evidence="18">Cell division cycle 5-like protein</fullName>
    </submittedName>
</protein>
<dbReference type="InterPro" id="IPR017930">
    <property type="entry name" value="Myb_dom"/>
</dbReference>
<dbReference type="OrthoDB" id="1410009at2759"/>
<dbReference type="GO" id="GO:0000981">
    <property type="term" value="F:DNA-binding transcription factor activity, RNA polymerase II-specific"/>
    <property type="evidence" value="ECO:0007669"/>
    <property type="project" value="TreeGrafter"/>
</dbReference>
<dbReference type="CTD" id="38062"/>
<dbReference type="SMART" id="SM00717">
    <property type="entry name" value="SANT"/>
    <property type="match status" value="2"/>
</dbReference>
<evidence type="ECO:0000256" key="5">
    <source>
        <dbReference type="ARBA" id="ARBA00022737"/>
    </source>
</evidence>
<proteinExistence type="inferred from homology"/>
<evidence type="ECO:0000256" key="7">
    <source>
        <dbReference type="ARBA" id="ARBA00023054"/>
    </source>
</evidence>
<dbReference type="RefSeq" id="XP_034245424.1">
    <property type="nucleotide sequence ID" value="XM_034389533.1"/>
</dbReference>
<dbReference type="GO" id="GO:0006281">
    <property type="term" value="P:DNA repair"/>
    <property type="evidence" value="ECO:0007669"/>
    <property type="project" value="UniProtKB-KW"/>
</dbReference>
<reference evidence="18" key="1">
    <citation type="submission" date="2025-08" db="UniProtKB">
        <authorList>
            <consortium name="RefSeq"/>
        </authorList>
    </citation>
    <scope>IDENTIFICATION</scope>
    <source>
        <tissue evidence="18">Total insect</tissue>
    </source>
</reference>
<dbReference type="InterPro" id="IPR047240">
    <property type="entry name" value="SANT_CDC5L_II"/>
</dbReference>
<feature type="domain" description="HTH myb-type" evidence="16">
    <location>
        <begin position="59"/>
        <end position="108"/>
    </location>
</feature>
<keyword evidence="11" id="KW-0539">Nucleus</keyword>
<dbReference type="InterPro" id="IPR001005">
    <property type="entry name" value="SANT/Myb"/>
</dbReference>
<dbReference type="KEGG" id="tpal:117647657"/>
<keyword evidence="12" id="KW-0131">Cell cycle</keyword>
<feature type="compositionally biased region" description="Basic and acidic residues" evidence="14">
    <location>
        <begin position="206"/>
        <end position="219"/>
    </location>
</feature>
<keyword evidence="4" id="KW-0747">Spliceosome</keyword>
<dbReference type="FunCoup" id="A0A6P8ZQ87">
    <property type="interactions" value="2034"/>
</dbReference>
<keyword evidence="9" id="KW-0508">mRNA splicing</keyword>
<feature type="compositionally biased region" description="Basic and acidic residues" evidence="14">
    <location>
        <begin position="108"/>
        <end position="126"/>
    </location>
</feature>
<keyword evidence="8" id="KW-0238">DNA-binding</keyword>
<dbReference type="AlphaFoldDB" id="A0A6P8ZQ87"/>
<accession>A0A6P8ZQ87</accession>
<feature type="region of interest" description="Disordered" evidence="14">
    <location>
        <begin position="193"/>
        <end position="220"/>
    </location>
</feature>
<comment type="similarity">
    <text evidence="2">Belongs to the CEF1 family.</text>
</comment>
<dbReference type="Pfam" id="PF13921">
    <property type="entry name" value="Myb_DNA-bind_6"/>
    <property type="match status" value="1"/>
</dbReference>
<dbReference type="SUPFAM" id="SSF46689">
    <property type="entry name" value="Homeodomain-like"/>
    <property type="match status" value="1"/>
</dbReference>
<keyword evidence="5" id="KW-0677">Repeat</keyword>
<feature type="domain" description="Myb-like" evidence="15">
    <location>
        <begin position="55"/>
        <end position="104"/>
    </location>
</feature>
<feature type="region of interest" description="Disordered" evidence="14">
    <location>
        <begin position="236"/>
        <end position="290"/>
    </location>
</feature>
<evidence type="ECO:0000256" key="8">
    <source>
        <dbReference type="ARBA" id="ARBA00023125"/>
    </source>
</evidence>
<evidence type="ECO:0000256" key="9">
    <source>
        <dbReference type="ARBA" id="ARBA00023187"/>
    </source>
</evidence>
<dbReference type="Pfam" id="PF11831">
    <property type="entry name" value="Myb_Cef"/>
    <property type="match status" value="1"/>
</dbReference>
<evidence type="ECO:0000259" key="16">
    <source>
        <dbReference type="PROSITE" id="PS51294"/>
    </source>
</evidence>
<keyword evidence="6" id="KW-0227">DNA damage</keyword>
<evidence type="ECO:0000256" key="10">
    <source>
        <dbReference type="ARBA" id="ARBA00023204"/>
    </source>
</evidence>
<evidence type="ECO:0000256" key="13">
    <source>
        <dbReference type="SAM" id="Coils"/>
    </source>
</evidence>
<sequence>MPRIMIKGGVWRNTEDEILKAAVMKYGKNQWSRIASLLHRKSAKQCKARWFEWLDPSIKKTEWSREEDEKLLHLAKLMPTQWRTIAPIIGRTAAQCLERYEYLLDQAQKKEDGEETEDPRKLKPGEIDPNPETKPARPDPKDMDEDELEMLSEARARLANTQGKKAKRKAREKQLEEARRLAALQKRRELRAAGIKLAPRHRKKRGVDYNREIPFEKRPAPGFYDISEEIVDPMAPNFARLRQQHLDGELRAEKEERERRKDKQKQKQRKENDVPGAMLAGQEPARKRSKLVLPEPQISDTELQQVVKLGRASEVAREVATESGTGASDALLADYSISTSAAMRTPRTPAAATDRILQEAQNMMALTHVDTPLKGGTNTEISNSDFSGVTPSKDLVATPNTVLTTPFRSAHGQDGSATPGFGTPGALSHRGGTVATPTPLRDKFNINPEDGFNVGDTPQALKQYQREMKAQLSAQLSSLPAPRNDYEIVVPDQEDDDMGEGAGAARLSVEDQADVDARREAELREQAARELRLRSQVVQRDLPRPVEINNGILRQSNTDGQQSDLQKAEDLIKKEMVTMLHYDAAYPIPGHSFTENPAKHLAYLDQHKYEPFSQQDLDEAKQLLQEEMEVVKTGMGHGELSLEAYSQVWQECLAQVLYMPNQGRYTRASLASKKERLESLEKRLEQNRVHMTKEAKRAAKMEKKLKVLTGGYQSRAQVLVKQLQELYEQLEQSDMELSTFRFLQQQEIAAIPRRLEAITEDVNRQKEREQSLQERYGNFLKTYHELREELGYN</sequence>
<feature type="compositionally biased region" description="Basic and acidic residues" evidence="14">
    <location>
        <begin position="244"/>
        <end position="261"/>
    </location>
</feature>
<evidence type="ECO:0000256" key="3">
    <source>
        <dbReference type="ARBA" id="ARBA00022664"/>
    </source>
</evidence>
<dbReference type="FunFam" id="1.10.10.60:FF:000021">
    <property type="entry name" value="CDC5 cell division cycle 5-like"/>
    <property type="match status" value="1"/>
</dbReference>
<feature type="domain" description="Myb-like" evidence="15">
    <location>
        <begin position="3"/>
        <end position="54"/>
    </location>
</feature>
<dbReference type="GO" id="GO:0000977">
    <property type="term" value="F:RNA polymerase II transcription regulatory region sequence-specific DNA binding"/>
    <property type="evidence" value="ECO:0007669"/>
    <property type="project" value="TreeGrafter"/>
</dbReference>
<dbReference type="PROSITE" id="PS50090">
    <property type="entry name" value="MYB_LIKE"/>
    <property type="match status" value="2"/>
</dbReference>
<dbReference type="PROSITE" id="PS51294">
    <property type="entry name" value="HTH_MYB"/>
    <property type="match status" value="2"/>
</dbReference>
<evidence type="ECO:0000313" key="18">
    <source>
        <dbReference type="RefSeq" id="XP_034245424.1"/>
    </source>
</evidence>
<feature type="region of interest" description="Disordered" evidence="14">
    <location>
        <begin position="108"/>
        <end position="144"/>
    </location>
</feature>
<keyword evidence="7 13" id="KW-0175">Coiled coil</keyword>
<evidence type="ECO:0000256" key="11">
    <source>
        <dbReference type="ARBA" id="ARBA00023242"/>
    </source>
</evidence>
<evidence type="ECO:0000313" key="17">
    <source>
        <dbReference type="Proteomes" id="UP000515158"/>
    </source>
</evidence>
<dbReference type="Gene3D" id="1.10.10.60">
    <property type="entry name" value="Homeodomain-like"/>
    <property type="match status" value="2"/>
</dbReference>
<evidence type="ECO:0000256" key="1">
    <source>
        <dbReference type="ARBA" id="ARBA00004123"/>
    </source>
</evidence>
<dbReference type="CDD" id="cd11659">
    <property type="entry name" value="SANT_CDC5_II"/>
    <property type="match status" value="1"/>
</dbReference>
<comment type="subcellular location">
    <subcellularLocation>
        <location evidence="1">Nucleus</location>
    </subcellularLocation>
</comment>
<keyword evidence="17" id="KW-1185">Reference proteome</keyword>
<dbReference type="FunFam" id="1.10.10.60:FF:000091">
    <property type="entry name" value="CDC5 cell division cycle 5-like"/>
    <property type="match status" value="1"/>
</dbReference>
<dbReference type="GO" id="GO:0000974">
    <property type="term" value="C:Prp19 complex"/>
    <property type="evidence" value="ECO:0007669"/>
    <property type="project" value="InterPro"/>
</dbReference>
<keyword evidence="10" id="KW-0234">DNA repair</keyword>
<feature type="coiled-coil region" evidence="13">
    <location>
        <begin position="667"/>
        <end position="775"/>
    </location>
</feature>
<dbReference type="GO" id="GO:0005681">
    <property type="term" value="C:spliceosomal complex"/>
    <property type="evidence" value="ECO:0007669"/>
    <property type="project" value="UniProtKB-KW"/>
</dbReference>
<evidence type="ECO:0000256" key="12">
    <source>
        <dbReference type="ARBA" id="ARBA00023306"/>
    </source>
</evidence>
<gene>
    <name evidence="18" type="primary">LOC117647657</name>
</gene>
<dbReference type="PANTHER" id="PTHR45885">
    <property type="entry name" value="CELL DIVISION CYCLE 5-LIKE PROTEIN"/>
    <property type="match status" value="1"/>
</dbReference>
<dbReference type="GeneID" id="117647657"/>
<keyword evidence="3" id="KW-0507">mRNA processing</keyword>
<evidence type="ECO:0000256" key="2">
    <source>
        <dbReference type="ARBA" id="ARBA00010506"/>
    </source>
</evidence>
<dbReference type="GO" id="GO:0000398">
    <property type="term" value="P:mRNA splicing, via spliceosome"/>
    <property type="evidence" value="ECO:0007669"/>
    <property type="project" value="InterPro"/>
</dbReference>
<name>A0A6P8ZQ87_THRPL</name>
<dbReference type="InParanoid" id="A0A6P8ZQ87"/>
<feature type="region of interest" description="Disordered" evidence="14">
    <location>
        <begin position="493"/>
        <end position="521"/>
    </location>
</feature>
<dbReference type="CDD" id="cd00167">
    <property type="entry name" value="SANT"/>
    <property type="match status" value="1"/>
</dbReference>
<feature type="domain" description="HTH myb-type" evidence="16">
    <location>
        <begin position="1"/>
        <end position="58"/>
    </location>
</feature>
<evidence type="ECO:0000256" key="14">
    <source>
        <dbReference type="SAM" id="MobiDB-lite"/>
    </source>
</evidence>